<reference evidence="1" key="1">
    <citation type="submission" date="2023-07" db="EMBL/GenBank/DDBJ databases">
        <title>Chromosome-level genome assembly of Artemia franciscana.</title>
        <authorList>
            <person name="Jo E."/>
        </authorList>
    </citation>
    <scope>NUCLEOTIDE SEQUENCE</scope>
    <source>
        <tissue evidence="1">Whole body</tissue>
    </source>
</reference>
<accession>A0AA88HF18</accession>
<proteinExistence type="predicted"/>
<protein>
    <submittedName>
        <fullName evidence="1">Uncharacterized protein</fullName>
    </submittedName>
</protein>
<organism evidence="1 2">
    <name type="scientific">Artemia franciscana</name>
    <name type="common">Brine shrimp</name>
    <name type="synonym">Artemia sanfranciscana</name>
    <dbReference type="NCBI Taxonomy" id="6661"/>
    <lineage>
        <taxon>Eukaryota</taxon>
        <taxon>Metazoa</taxon>
        <taxon>Ecdysozoa</taxon>
        <taxon>Arthropoda</taxon>
        <taxon>Crustacea</taxon>
        <taxon>Branchiopoda</taxon>
        <taxon>Anostraca</taxon>
        <taxon>Artemiidae</taxon>
        <taxon>Artemia</taxon>
    </lineage>
</organism>
<dbReference type="EMBL" id="JAVRJZ010000016">
    <property type="protein sequence ID" value="KAK2710860.1"/>
    <property type="molecule type" value="Genomic_DNA"/>
</dbReference>
<sequence length="159" mass="17850">MSYNLVTDLIDKGISVDVALFDLAKEFVQNYLTLYTSDSKLTGDIRNQLDVRSTSKCHVLHYEGNNLHFRYTLNDLPLEAVPKDRDLGVLVDEKLKFDSHAASSANQALGRIKRFISSCSPGVITTLSKALIQPKLEVGMTFVTSFYNKDKFTQEAAQR</sequence>
<comment type="caution">
    <text evidence="1">The sequence shown here is derived from an EMBL/GenBank/DDBJ whole genome shotgun (WGS) entry which is preliminary data.</text>
</comment>
<evidence type="ECO:0000313" key="2">
    <source>
        <dbReference type="Proteomes" id="UP001187531"/>
    </source>
</evidence>
<evidence type="ECO:0000313" key="1">
    <source>
        <dbReference type="EMBL" id="KAK2710860.1"/>
    </source>
</evidence>
<keyword evidence="2" id="KW-1185">Reference proteome</keyword>
<dbReference type="AlphaFoldDB" id="A0AA88HF18"/>
<gene>
    <name evidence="1" type="ORF">QYM36_012144</name>
</gene>
<name>A0AA88HF18_ARTSF</name>
<dbReference type="Proteomes" id="UP001187531">
    <property type="component" value="Unassembled WGS sequence"/>
</dbReference>